<dbReference type="RefSeq" id="WP_098469715.1">
    <property type="nucleotide sequence ID" value="NZ_PDJD01000001.1"/>
</dbReference>
<evidence type="ECO:0000256" key="2">
    <source>
        <dbReference type="SAM" id="MobiDB-lite"/>
    </source>
</evidence>
<feature type="domain" description="MaoC-like" evidence="3">
    <location>
        <begin position="223"/>
        <end position="307"/>
    </location>
</feature>
<accession>A0A2A9D4L3</accession>
<dbReference type="SUPFAM" id="SSF54637">
    <property type="entry name" value="Thioesterase/thiol ester dehydrase-isomerase"/>
    <property type="match status" value="2"/>
</dbReference>
<name>A0A2A9D4L3_9MICO</name>
<dbReference type="Proteomes" id="UP000224915">
    <property type="component" value="Unassembled WGS sequence"/>
</dbReference>
<evidence type="ECO:0000313" key="4">
    <source>
        <dbReference type="EMBL" id="PFG20789.1"/>
    </source>
</evidence>
<dbReference type="PANTHER" id="PTHR43841">
    <property type="entry name" value="3-HYDROXYACYL-THIOESTER DEHYDRATASE HTDX-RELATED"/>
    <property type="match status" value="1"/>
</dbReference>
<comment type="caution">
    <text evidence="4">The sequence shown here is derived from an EMBL/GenBank/DDBJ whole genome shotgun (WGS) entry which is preliminary data.</text>
</comment>
<dbReference type="PANTHER" id="PTHR43841:SF3">
    <property type="entry name" value="(3R)-HYDROXYACYL-ACP DEHYDRATASE SUBUNIT HADB"/>
    <property type="match status" value="1"/>
</dbReference>
<dbReference type="GO" id="GO:0006633">
    <property type="term" value="P:fatty acid biosynthetic process"/>
    <property type="evidence" value="ECO:0007669"/>
    <property type="project" value="InterPro"/>
</dbReference>
<reference evidence="4 5" key="1">
    <citation type="submission" date="2017-10" db="EMBL/GenBank/DDBJ databases">
        <title>Sequencing the genomes of 1000 actinobacteria strains.</title>
        <authorList>
            <person name="Klenk H.-P."/>
        </authorList>
    </citation>
    <scope>NUCLEOTIDE SEQUENCE [LARGE SCALE GENOMIC DNA]</scope>
    <source>
        <strain evidence="4 5">DSM 21801</strain>
    </source>
</reference>
<dbReference type="GO" id="GO:0004312">
    <property type="term" value="F:fatty acid synthase activity"/>
    <property type="evidence" value="ECO:0007669"/>
    <property type="project" value="InterPro"/>
</dbReference>
<dbReference type="InterPro" id="IPR002539">
    <property type="entry name" value="MaoC-like_dom"/>
</dbReference>
<organism evidence="4 5">
    <name type="scientific">Serinibacter salmoneus</name>
    <dbReference type="NCBI Taxonomy" id="556530"/>
    <lineage>
        <taxon>Bacteria</taxon>
        <taxon>Bacillati</taxon>
        <taxon>Actinomycetota</taxon>
        <taxon>Actinomycetes</taxon>
        <taxon>Micrococcales</taxon>
        <taxon>Beutenbergiaceae</taxon>
        <taxon>Serinibacter</taxon>
    </lineage>
</organism>
<dbReference type="AlphaFoldDB" id="A0A2A9D4L3"/>
<dbReference type="Gene3D" id="3.10.129.10">
    <property type="entry name" value="Hotdog Thioesterase"/>
    <property type="match status" value="1"/>
</dbReference>
<comment type="similarity">
    <text evidence="1">Belongs to the enoyl-CoA hydratase/isomerase family.</text>
</comment>
<dbReference type="PRINTS" id="PR01483">
    <property type="entry name" value="FASYNTHASE"/>
</dbReference>
<protein>
    <submittedName>
        <fullName evidence="4">MaoC dehydratase-like protein</fullName>
    </submittedName>
</protein>
<evidence type="ECO:0000256" key="1">
    <source>
        <dbReference type="ARBA" id="ARBA00005254"/>
    </source>
</evidence>
<dbReference type="GO" id="GO:0005835">
    <property type="term" value="C:fatty acid synthase complex"/>
    <property type="evidence" value="ECO:0007669"/>
    <property type="project" value="InterPro"/>
</dbReference>
<keyword evidence="5" id="KW-1185">Reference proteome</keyword>
<feature type="region of interest" description="Disordered" evidence="2">
    <location>
        <begin position="1"/>
        <end position="40"/>
    </location>
</feature>
<sequence length="330" mass="35017">MTAPDRGPVAGEPGGDWLDQFVTPSAHHPSPSPSEVRTLPAVPAPSSVYRKAVVETGRAAMMSTPEATTLPGVALHVADLRLDRERLDAYAHLVGERAGDTAPPGFVHISVFGMQLALMARTDFPLPMLGMVHIANRIEQVRAARVDEALEVTTHATNLLARPVGSAGTGTQVDLVTRVHDSAGELVWRGTSTYLAARTALAGLEVVQRPERPADATDLVPTGGWHTAKADTRAYAAVSGDRNPIHLHTLAAKAMGFRRTIAHGMDSAARALAALGPARGDRLAWDVQFAAPILVPARVAVRVERDATGSRTTVWRPKDGRVHLVSTTSA</sequence>
<gene>
    <name evidence="4" type="ORF">ATL40_2404</name>
</gene>
<dbReference type="Pfam" id="PF01575">
    <property type="entry name" value="MaoC_dehydratas"/>
    <property type="match status" value="1"/>
</dbReference>
<evidence type="ECO:0000259" key="3">
    <source>
        <dbReference type="Pfam" id="PF01575"/>
    </source>
</evidence>
<evidence type="ECO:0000313" key="5">
    <source>
        <dbReference type="Proteomes" id="UP000224915"/>
    </source>
</evidence>
<dbReference type="InterPro" id="IPR029069">
    <property type="entry name" value="HotDog_dom_sf"/>
</dbReference>
<proteinExistence type="inferred from homology"/>
<dbReference type="OrthoDB" id="9774179at2"/>
<dbReference type="EMBL" id="PDJD01000001">
    <property type="protein sequence ID" value="PFG20789.1"/>
    <property type="molecule type" value="Genomic_DNA"/>
</dbReference>
<dbReference type="InterPro" id="IPR003965">
    <property type="entry name" value="Fatty_acid_synthase"/>
</dbReference>